<dbReference type="Pfam" id="PF20684">
    <property type="entry name" value="Fung_rhodopsin"/>
    <property type="match status" value="1"/>
</dbReference>
<dbReference type="Proteomes" id="UP001140513">
    <property type="component" value="Unassembled WGS sequence"/>
</dbReference>
<evidence type="ECO:0000313" key="8">
    <source>
        <dbReference type="EMBL" id="KAJ4359917.1"/>
    </source>
</evidence>
<proteinExistence type="inferred from homology"/>
<evidence type="ECO:0000256" key="5">
    <source>
        <dbReference type="ARBA" id="ARBA00038359"/>
    </source>
</evidence>
<protein>
    <recommendedName>
        <fullName evidence="7">Rhodopsin domain-containing protein</fullName>
    </recommendedName>
</protein>
<evidence type="ECO:0000256" key="2">
    <source>
        <dbReference type="ARBA" id="ARBA00022692"/>
    </source>
</evidence>
<keyword evidence="9" id="KW-1185">Reference proteome</keyword>
<keyword evidence="2 6" id="KW-0812">Transmembrane</keyword>
<evidence type="ECO:0000256" key="1">
    <source>
        <dbReference type="ARBA" id="ARBA00004141"/>
    </source>
</evidence>
<dbReference type="PANTHER" id="PTHR33048">
    <property type="entry name" value="PTH11-LIKE INTEGRAL MEMBRANE PROTEIN (AFU_ORTHOLOGUE AFUA_5G11245)"/>
    <property type="match status" value="1"/>
</dbReference>
<dbReference type="InterPro" id="IPR049326">
    <property type="entry name" value="Rhodopsin_dom_fungi"/>
</dbReference>
<feature type="transmembrane region" description="Helical" evidence="6">
    <location>
        <begin position="83"/>
        <end position="109"/>
    </location>
</feature>
<sequence>MADVVGLKTHAHLFRRGGGLAPPSDVVLSWPAPNYIDPETHGDAGPIFVILFLALSILTYLARMWARVVVSKNAGLDDWIMTAAIMPLIGAAIAVILVIFSCSPVEGYWHYFDISWRLTHELKCHNEGAQIVTVVVISTLQDFFLCTLPIVLIWNLQISKRQKAGLCGIFGLGLLTCVCGVMRAYYAVYVYYYTYDITWYAWYGWIWTALEAQLGVMCACAPALKGFFKKYFSLNSTRSGAYGYGTRHPKSSGGRIPGYGKFSPENSLVTSNVEGSKWEPVLVPMNRIKVSTTTNIVEDRDERVSIGSNSSTKNLTALPSTALPLPVHNDERLSNPSIWNGNRTVITAYRHDKELDIEKHAHDA</sequence>
<comment type="caution">
    <text evidence="8">The sequence shown here is derived from an EMBL/GenBank/DDBJ whole genome shotgun (WGS) entry which is preliminary data.</text>
</comment>
<dbReference type="AlphaFoldDB" id="A0A9W8XUC4"/>
<comment type="similarity">
    <text evidence="5">Belongs to the SAT4 family.</text>
</comment>
<organism evidence="8 9">
    <name type="scientific">Didymosphaeria variabile</name>
    <dbReference type="NCBI Taxonomy" id="1932322"/>
    <lineage>
        <taxon>Eukaryota</taxon>
        <taxon>Fungi</taxon>
        <taxon>Dikarya</taxon>
        <taxon>Ascomycota</taxon>
        <taxon>Pezizomycotina</taxon>
        <taxon>Dothideomycetes</taxon>
        <taxon>Pleosporomycetidae</taxon>
        <taxon>Pleosporales</taxon>
        <taxon>Massarineae</taxon>
        <taxon>Didymosphaeriaceae</taxon>
        <taxon>Didymosphaeria</taxon>
    </lineage>
</organism>
<evidence type="ECO:0000259" key="7">
    <source>
        <dbReference type="Pfam" id="PF20684"/>
    </source>
</evidence>
<feature type="transmembrane region" description="Helical" evidence="6">
    <location>
        <begin position="200"/>
        <end position="224"/>
    </location>
</feature>
<dbReference type="EMBL" id="JAPEUX010000001">
    <property type="protein sequence ID" value="KAJ4359917.1"/>
    <property type="molecule type" value="Genomic_DNA"/>
</dbReference>
<dbReference type="GO" id="GO:0016020">
    <property type="term" value="C:membrane"/>
    <property type="evidence" value="ECO:0007669"/>
    <property type="project" value="UniProtKB-SubCell"/>
</dbReference>
<reference evidence="8" key="1">
    <citation type="submission" date="2022-10" db="EMBL/GenBank/DDBJ databases">
        <title>Tapping the CABI collections for fungal endophytes: first genome assemblies for Collariella, Neodidymelliopsis, Ascochyta clinopodiicola, Didymella pomorum, Didymosphaeria variabile, Neocosmospora piperis and Neocucurbitaria cava.</title>
        <authorList>
            <person name="Hill R."/>
        </authorList>
    </citation>
    <scope>NUCLEOTIDE SEQUENCE</scope>
    <source>
        <strain evidence="8">IMI 356815</strain>
    </source>
</reference>
<evidence type="ECO:0000313" key="9">
    <source>
        <dbReference type="Proteomes" id="UP001140513"/>
    </source>
</evidence>
<comment type="subcellular location">
    <subcellularLocation>
        <location evidence="1">Membrane</location>
        <topology evidence="1">Multi-pass membrane protein</topology>
    </subcellularLocation>
</comment>
<evidence type="ECO:0000256" key="4">
    <source>
        <dbReference type="ARBA" id="ARBA00023136"/>
    </source>
</evidence>
<keyword evidence="4 6" id="KW-0472">Membrane</keyword>
<dbReference type="OrthoDB" id="5329176at2759"/>
<dbReference type="InterPro" id="IPR052337">
    <property type="entry name" value="SAT4-like"/>
</dbReference>
<keyword evidence="3 6" id="KW-1133">Transmembrane helix</keyword>
<feature type="transmembrane region" description="Helical" evidence="6">
    <location>
        <begin position="166"/>
        <end position="188"/>
    </location>
</feature>
<evidence type="ECO:0000256" key="6">
    <source>
        <dbReference type="SAM" id="Phobius"/>
    </source>
</evidence>
<dbReference type="PANTHER" id="PTHR33048:SF129">
    <property type="entry name" value="INTEGRAL MEMBRANE PROTEIN-RELATED"/>
    <property type="match status" value="1"/>
</dbReference>
<feature type="domain" description="Rhodopsin" evidence="7">
    <location>
        <begin position="93"/>
        <end position="229"/>
    </location>
</feature>
<name>A0A9W8XUC4_9PLEO</name>
<evidence type="ECO:0000256" key="3">
    <source>
        <dbReference type="ARBA" id="ARBA00022989"/>
    </source>
</evidence>
<dbReference type="GeneID" id="80904006"/>
<feature type="transmembrane region" description="Helical" evidence="6">
    <location>
        <begin position="129"/>
        <end position="154"/>
    </location>
</feature>
<dbReference type="RefSeq" id="XP_056076119.1">
    <property type="nucleotide sequence ID" value="XM_056209297.1"/>
</dbReference>
<accession>A0A9W8XUC4</accession>
<gene>
    <name evidence="8" type="ORF">N0V89_000476</name>
</gene>
<feature type="transmembrane region" description="Helical" evidence="6">
    <location>
        <begin position="44"/>
        <end position="62"/>
    </location>
</feature>